<sequence length="1900" mass="221824">METQDFEKWYNAEQAQEFLAIFKKIVRTKNQIHFEKLFNDLKAVLDDKIKNQLPTLTTNQKLDFFRKRPNFFVIQGHFVSKFRKSDLSITEAIKKFYSATHFILQSYQPLHFLEIKKCITFFFEDVAHYIMKLSSEKEKELLKNIHNVNIDDSGVLTLTTPSKICTEHISPEDKYLITIAFYLKLHGRTNFRKVVQELKKLKRKEFDAFCNLSESELLKWPRKFGDYFKIFEDGSINLCDEYFSYECDYQKLSHQYLSAHDFYSQSQENDHVNNSMPSYNSISNSDKILTNNMNILKDENLTLEKKLYCSVLFLLSCFDPMHYLEIKECILFTMQDVSKILRKIHHANLQETFRNIPFTVMDENGFLEITKECQIKTNISNEDMIKLFVIYYLGYCGKTHYTKLVKEFIKRAPEPVSVVISALTASKQKRFFKKFAQFFQINKKGYLKVNSSFNLPYCEYYEVDKSYSKKDNSSVKGSNNIAEKNKQTLVFEDLSKPLRGNCAITKKIRCSIAYLLKFFELKISIKLFCIILHVLKDVKTNFLKLSALHQADLIKEAILPFSLNEKNVISPIFNQLEANCLTKKEMELLFFAYYFFQFEYAKIRYNTAIEIYHTWHGKNPIGVKSDPDKYWFFKKSKSMFTVGNYGLVRLCPLPVLKLRADFFSTTENVERVLNSCDSEYSLNYNKQCNLDYTDQYKSELSLKNVAFEKKLDKKENFSYILNNFNNYKETEKTVLPLTKQKDSDISRVSCDQKVSGAKEEHYKECVQLEKHVPPSTNTDETEDICGEKNQIIKDDKHVENEQIKVSEKIGNVKTKNFDRSVQYNESLIPSMKVNKIVIIKETEKTTQLDAKCFIPSEENFIPKIDWIIEKMCNFKDTYSWDSNKLNASIIHPVNVETQNFQKNKSFESEEKCAEEVLPTSSKEMIISPNDSLNKSNNSQNCSNEHILGEKRMLSNSCKKIVRKIVNSLSFLVKYFDCIVDWYLVRLVFQVVTEIRFKFLCMPKSNQISILQKVFEHFTSSLKKTDPDKLFFIKDKLSDEEENLLFMAYVISSEGKLHYKKLYKKFFRHNKVMPTWMKTTSSALNHIGSLDYLFLIKSGCLELQPFEVPELDVKNFPEISKFKHFDKNTNKTTAVVPLCSEKDSEKKIQTCSNNSSVTHCTKTILKNLDSGYLSRKIQAGVIFILQYYHLQAEVLLLKVLLHALDKNQIYVNLSDEDQTKFLRNCFRIFSIDKESVVLPSFSNAPGVQLKKEEKTLLVVIFMLCKHTKLHCHDIFKELKNQVLIPFTDKEQFHYFKKRSDHFHIENTGDVSLKNLPDIKLNEFQFHDFFQIIAMDSVDNYPINAIIAPSSNLHRAYGVSLNEESNVNWKNLDLSKQNHKIQHAMDQMAKDNFSECEKMSKMHDKMKSAVVFLSNYFELEFGSHIICILLHALKDVRNYFLSLHESDKNKFVQKSPFLVNNNHTSNDAYSSLFYLSNNEEDMLFLVYILSHENKLHSLEIFDIYTFCGRKKPVTLATHIELYKYFSKSKEFTLDSNGFVKLNKRFVIGRNSTISSVNCISPYAVPSKSSTIISTSNRESGIINALKNKTFMTGNLILDENVKRSKSLGAMYGYIKESSIFLCNLFKSYPHEHIVRTILYTLNHNEKFCGNGCVKVFFNFDINVKKHESLKYSLSEEEKDLLIFTCELMHLGPTHYSILFKQLQNRNFRKSLTYLKQKYVLKRSNYFIFSGEEFVSLCDIPCIIGVNLNNFVFKGENTAVLNSEYHEEKIDPYCDEMIDSYIQSLNKKYQEHSKTNKKETSVNLLKINAKKESKNSNTSPATYKTPGACKFPNISKTEAELRCMNFFTILLRNVEMAASPRKYFHWASEEVQNHIRDNYGGDLYLFLHIHEMTGALPLDSVKH</sequence>
<evidence type="ECO:0000313" key="2">
    <source>
        <dbReference type="Proteomes" id="UP000886998"/>
    </source>
</evidence>
<accession>A0A8X7CR08</accession>
<protein>
    <submittedName>
        <fullName evidence="1">Uncharacterized protein</fullName>
    </submittedName>
</protein>
<dbReference type="OrthoDB" id="6433814at2759"/>
<name>A0A8X7CR08_9ARAC</name>
<comment type="caution">
    <text evidence="1">The sequence shown here is derived from an EMBL/GenBank/DDBJ whole genome shotgun (WGS) entry which is preliminary data.</text>
</comment>
<proteinExistence type="predicted"/>
<evidence type="ECO:0000313" key="1">
    <source>
        <dbReference type="EMBL" id="GFY75125.1"/>
    </source>
</evidence>
<keyword evidence="2" id="KW-1185">Reference proteome</keyword>
<reference evidence="1" key="1">
    <citation type="submission" date="2020-08" db="EMBL/GenBank/DDBJ databases">
        <title>Multicomponent nature underlies the extraordinary mechanical properties of spider dragline silk.</title>
        <authorList>
            <person name="Kono N."/>
            <person name="Nakamura H."/>
            <person name="Mori M."/>
            <person name="Yoshida Y."/>
            <person name="Ohtoshi R."/>
            <person name="Malay A.D."/>
            <person name="Moran D.A.P."/>
            <person name="Tomita M."/>
            <person name="Numata K."/>
            <person name="Arakawa K."/>
        </authorList>
    </citation>
    <scope>NUCLEOTIDE SEQUENCE</scope>
</reference>
<organism evidence="1 2">
    <name type="scientific">Trichonephila inaurata madagascariensis</name>
    <dbReference type="NCBI Taxonomy" id="2747483"/>
    <lineage>
        <taxon>Eukaryota</taxon>
        <taxon>Metazoa</taxon>
        <taxon>Ecdysozoa</taxon>
        <taxon>Arthropoda</taxon>
        <taxon>Chelicerata</taxon>
        <taxon>Arachnida</taxon>
        <taxon>Araneae</taxon>
        <taxon>Araneomorphae</taxon>
        <taxon>Entelegynae</taxon>
        <taxon>Araneoidea</taxon>
        <taxon>Nephilidae</taxon>
        <taxon>Trichonephila</taxon>
        <taxon>Trichonephila inaurata</taxon>
    </lineage>
</organism>
<gene>
    <name evidence="1" type="primary">AVEN_217975_1</name>
    <name evidence="1" type="ORF">TNIN_101291</name>
</gene>
<dbReference type="Proteomes" id="UP000886998">
    <property type="component" value="Unassembled WGS sequence"/>
</dbReference>
<dbReference type="EMBL" id="BMAV01021171">
    <property type="protein sequence ID" value="GFY75125.1"/>
    <property type="molecule type" value="Genomic_DNA"/>
</dbReference>